<proteinExistence type="predicted"/>
<dbReference type="AlphaFoldDB" id="A0A4D6XGX8"/>
<dbReference type="OrthoDB" id="6922269at2"/>
<reference evidence="2" key="1">
    <citation type="submission" date="2019-04" db="EMBL/GenBank/DDBJ databases">
        <title>Genome sequence of Pseudomonas putida 1290, an auxin catabolizing strain.</title>
        <authorList>
            <person name="Laird T.S."/>
            <person name="Leveau J.H.J."/>
        </authorList>
    </citation>
    <scope>NUCLEOTIDE SEQUENCE [LARGE SCALE GENOMIC DNA]</scope>
    <source>
        <strain evidence="2">1290</strain>
        <plasmid evidence="2">ppp1290</plasmid>
    </source>
</reference>
<evidence type="ECO:0000313" key="1">
    <source>
        <dbReference type="EMBL" id="QCI15652.1"/>
    </source>
</evidence>
<accession>A0A4D6XGX8</accession>
<geneLocation type="plasmid" evidence="2">
    <name>ppp1290</name>
</geneLocation>
<dbReference type="EMBL" id="CP039372">
    <property type="protein sequence ID" value="QCI15652.1"/>
    <property type="molecule type" value="Genomic_DNA"/>
</dbReference>
<name>A0A4D6XGX8_PSEPU</name>
<evidence type="ECO:0000313" key="2">
    <source>
        <dbReference type="Proteomes" id="UP000298551"/>
    </source>
</evidence>
<protein>
    <submittedName>
        <fullName evidence="1">Uncharacterized protein</fullName>
    </submittedName>
</protein>
<dbReference type="Proteomes" id="UP000298551">
    <property type="component" value="Plasmid pPp1290"/>
</dbReference>
<gene>
    <name evidence="1" type="ORF">E6B08_30525</name>
</gene>
<organism evidence="1 2">
    <name type="scientific">Pseudomonas putida</name>
    <name type="common">Arthrobacter siderocapsulatus</name>
    <dbReference type="NCBI Taxonomy" id="303"/>
    <lineage>
        <taxon>Bacteria</taxon>
        <taxon>Pseudomonadati</taxon>
        <taxon>Pseudomonadota</taxon>
        <taxon>Gammaproteobacteria</taxon>
        <taxon>Pseudomonadales</taxon>
        <taxon>Pseudomonadaceae</taxon>
        <taxon>Pseudomonas</taxon>
    </lineage>
</organism>
<sequence>MGFEMVAKHISAHTAARTIRGFTPSPHLLRDPFDLGCVQSEPLGVIVPVLVEIFGKLFRIEVSAYTPQEPAGTFSAFVGGMRAIQDQFHFLEQFVVVEGFK</sequence>
<keyword evidence="1" id="KW-0614">Plasmid</keyword>
<dbReference type="RefSeq" id="WP_009682525.1">
    <property type="nucleotide sequence ID" value="NZ_CP039372.1"/>
</dbReference>